<accession>A0ACC3YZ44</accession>
<dbReference type="EMBL" id="VUJX02000004">
    <property type="protein sequence ID" value="KAL0937231.1"/>
    <property type="molecule type" value="Genomic_DNA"/>
</dbReference>
<organism evidence="1 2">
    <name type="scientific">Colletotrichum truncatum</name>
    <name type="common">Anthracnose fungus</name>
    <name type="synonym">Colletotrichum capsici</name>
    <dbReference type="NCBI Taxonomy" id="5467"/>
    <lineage>
        <taxon>Eukaryota</taxon>
        <taxon>Fungi</taxon>
        <taxon>Dikarya</taxon>
        <taxon>Ascomycota</taxon>
        <taxon>Pezizomycotina</taxon>
        <taxon>Sordariomycetes</taxon>
        <taxon>Hypocreomycetidae</taxon>
        <taxon>Glomerellales</taxon>
        <taxon>Glomerellaceae</taxon>
        <taxon>Colletotrichum</taxon>
        <taxon>Colletotrichum truncatum species complex</taxon>
    </lineage>
</organism>
<reference evidence="1 2" key="1">
    <citation type="journal article" date="2020" name="Phytopathology">
        <title>Genome Sequence Resources of Colletotrichum truncatum, C. plurivorum, C. musicola, and C. sojae: Four Species Pathogenic to Soybean (Glycine max).</title>
        <authorList>
            <person name="Rogerio F."/>
            <person name="Boufleur T.R."/>
            <person name="Ciampi-Guillardi M."/>
            <person name="Sukno S.A."/>
            <person name="Thon M.R."/>
            <person name="Massola Junior N.S."/>
            <person name="Baroncelli R."/>
        </authorList>
    </citation>
    <scope>NUCLEOTIDE SEQUENCE [LARGE SCALE GENOMIC DNA]</scope>
    <source>
        <strain evidence="1 2">CMES1059</strain>
    </source>
</reference>
<sequence>MALPNQSNCVAPGDPSDDDYNRIVDVAENLVPVTSTEAALTTNNLSISGFDPAATGGLVQVPSGSETYTESLNPLTFDQNYTWDIPFLPLNQISIWPHSSEQPVVTSSSTSHNGAKAQEGSPPVAVSGTDASENGIWDRYGKRCIQPLISRTCPSFPSLQPKDDMMILVEDFSHVSEISNPAYNQIVAFFMAQSLSEGKSFPEANVIYTFVQLYYEYFDAEYPFIHPVLLEFGDDSWILLLAVAAVGSHYSSISNVEEYSRGLQSLLHRAVETNSSEPHKAPSLQIVQSMLLRDSKLNLSNQKHALKEMGYFARQAYVLQIFAEEQFMWHQLSSPFWKSFMADTSSNTSNNNPLNADSILTAVATSFNDTYEILMAMEKGKPNRPVQCILVIYCHLLSVLRHIQLRKLYESIGWLVTEAQAEASKEYLRTWMHKNPTTARRCLWHAAVIFKTLRNKHHLTSDNPFSLLVSSLYIWAFDQLAQFNERSTSLSAADLAGKDRPIRVDDLHDAHEIESWVENGACRVHITGIGILGGCKSDVRLFRECQRILLSSKGWPRLRRFLAGTFERVAKGDRPHGSVGE</sequence>
<keyword evidence="2" id="KW-1185">Reference proteome</keyword>
<gene>
    <name evidence="1" type="ORF">CTRU02_206962</name>
</gene>
<dbReference type="Proteomes" id="UP000805649">
    <property type="component" value="Unassembled WGS sequence"/>
</dbReference>
<protein>
    <submittedName>
        <fullName evidence="1">Uncharacterized protein</fullName>
    </submittedName>
</protein>
<comment type="caution">
    <text evidence="1">The sequence shown here is derived from an EMBL/GenBank/DDBJ whole genome shotgun (WGS) entry which is preliminary data.</text>
</comment>
<evidence type="ECO:0000313" key="1">
    <source>
        <dbReference type="EMBL" id="KAL0937231.1"/>
    </source>
</evidence>
<evidence type="ECO:0000313" key="2">
    <source>
        <dbReference type="Proteomes" id="UP000805649"/>
    </source>
</evidence>
<name>A0ACC3YZ44_COLTU</name>
<proteinExistence type="predicted"/>